<dbReference type="InterPro" id="IPR025351">
    <property type="entry name" value="Pvc16_N"/>
</dbReference>
<gene>
    <name evidence="2" type="ORF">QO002_004347</name>
</gene>
<organism evidence="2 3">
    <name type="scientific">Pararhizobium capsulatum DSM 1112</name>
    <dbReference type="NCBI Taxonomy" id="1121113"/>
    <lineage>
        <taxon>Bacteria</taxon>
        <taxon>Pseudomonadati</taxon>
        <taxon>Pseudomonadota</taxon>
        <taxon>Alphaproteobacteria</taxon>
        <taxon>Hyphomicrobiales</taxon>
        <taxon>Rhizobiaceae</taxon>
        <taxon>Rhizobium/Agrobacterium group</taxon>
        <taxon>Pararhizobium</taxon>
    </lineage>
</organism>
<comment type="caution">
    <text evidence="2">The sequence shown here is derived from an EMBL/GenBank/DDBJ whole genome shotgun (WGS) entry which is preliminary data.</text>
</comment>
<evidence type="ECO:0000259" key="1">
    <source>
        <dbReference type="Pfam" id="PF14065"/>
    </source>
</evidence>
<evidence type="ECO:0000313" key="3">
    <source>
        <dbReference type="Proteomes" id="UP001230207"/>
    </source>
</evidence>
<dbReference type="EMBL" id="JAUSVF010000002">
    <property type="protein sequence ID" value="MDQ0322141.1"/>
    <property type="molecule type" value="Genomic_DNA"/>
</dbReference>
<accession>A0ABU0BV67</accession>
<feature type="domain" description="Pvc16 N-terminal" evidence="1">
    <location>
        <begin position="23"/>
        <end position="171"/>
    </location>
</feature>
<dbReference type="RefSeq" id="WP_307233699.1">
    <property type="nucleotide sequence ID" value="NZ_JAUSVF010000002.1"/>
</dbReference>
<keyword evidence="3" id="KW-1185">Reference proteome</keyword>
<proteinExistence type="predicted"/>
<evidence type="ECO:0000313" key="2">
    <source>
        <dbReference type="EMBL" id="MDQ0322141.1"/>
    </source>
</evidence>
<name>A0ABU0BV67_9HYPH</name>
<sequence length="190" mass="21065">MQFQIANSLRTAPDVDFDLGAGVEKISLVSPGETIADDTIASLYLYHLDIDKFQRNQRLLPDPVSERAFRRPPLPLQLRYLFTPVGDDELTNHLVLGRVLQHFHDNPVFSTVSGVPIGNSFGGASREVRVRPDMLSLEQLTQMWSAFSSPFRAAISFLVEAVAVDSGQPPMEIVRAGEIIPAVGLKRREP</sequence>
<dbReference type="Proteomes" id="UP001230207">
    <property type="component" value="Unassembled WGS sequence"/>
</dbReference>
<reference evidence="2 3" key="1">
    <citation type="submission" date="2023-07" db="EMBL/GenBank/DDBJ databases">
        <title>Genomic Encyclopedia of Type Strains, Phase IV (KMG-IV): sequencing the most valuable type-strain genomes for metagenomic binning, comparative biology and taxonomic classification.</title>
        <authorList>
            <person name="Goeker M."/>
        </authorList>
    </citation>
    <scope>NUCLEOTIDE SEQUENCE [LARGE SCALE GENOMIC DNA]</scope>
    <source>
        <strain evidence="2 3">DSM 1112</strain>
    </source>
</reference>
<protein>
    <recommendedName>
        <fullName evidence="1">Pvc16 N-terminal domain-containing protein</fullName>
    </recommendedName>
</protein>
<dbReference type="Pfam" id="PF14065">
    <property type="entry name" value="Pvc16_N"/>
    <property type="match status" value="1"/>
</dbReference>